<name>A0A1I7L088_9BACL</name>
<keyword evidence="1" id="KW-0812">Transmembrane</keyword>
<gene>
    <name evidence="2" type="ORF">SAMN05421543_12226</name>
</gene>
<reference evidence="3" key="1">
    <citation type="submission" date="2016-10" db="EMBL/GenBank/DDBJ databases">
        <authorList>
            <person name="Varghese N."/>
        </authorList>
    </citation>
    <scope>NUCLEOTIDE SEQUENCE [LARGE SCALE GENOMIC DNA]</scope>
    <source>
        <strain evidence="3">DSM 17980</strain>
    </source>
</reference>
<organism evidence="2 3">
    <name type="scientific">Alicyclobacillus macrosporangiidus</name>
    <dbReference type="NCBI Taxonomy" id="392015"/>
    <lineage>
        <taxon>Bacteria</taxon>
        <taxon>Bacillati</taxon>
        <taxon>Bacillota</taxon>
        <taxon>Bacilli</taxon>
        <taxon>Bacillales</taxon>
        <taxon>Alicyclobacillaceae</taxon>
        <taxon>Alicyclobacillus</taxon>
    </lineage>
</organism>
<feature type="transmembrane region" description="Helical" evidence="1">
    <location>
        <begin position="6"/>
        <end position="30"/>
    </location>
</feature>
<dbReference type="Proteomes" id="UP000183508">
    <property type="component" value="Unassembled WGS sequence"/>
</dbReference>
<protein>
    <submittedName>
        <fullName evidence="2">Uncharacterized protein</fullName>
    </submittedName>
</protein>
<dbReference type="EMBL" id="FPBV01000022">
    <property type="protein sequence ID" value="SFV03107.1"/>
    <property type="molecule type" value="Genomic_DNA"/>
</dbReference>
<dbReference type="STRING" id="392015.SAMN05421543_12226"/>
<accession>A0A1I7L088</accession>
<evidence type="ECO:0000256" key="1">
    <source>
        <dbReference type="SAM" id="Phobius"/>
    </source>
</evidence>
<keyword evidence="1" id="KW-0472">Membrane</keyword>
<sequence>MVQASIPTLVWLPTAIALVLFIAWGVWMYAGRR</sequence>
<dbReference type="AlphaFoldDB" id="A0A1I7L088"/>
<keyword evidence="3" id="KW-1185">Reference proteome</keyword>
<evidence type="ECO:0000313" key="3">
    <source>
        <dbReference type="Proteomes" id="UP000183508"/>
    </source>
</evidence>
<evidence type="ECO:0000313" key="2">
    <source>
        <dbReference type="EMBL" id="SFV03107.1"/>
    </source>
</evidence>
<keyword evidence="1" id="KW-1133">Transmembrane helix</keyword>
<proteinExistence type="predicted"/>